<dbReference type="EMBL" id="ML769644">
    <property type="protein sequence ID" value="KAE9390848.1"/>
    <property type="molecule type" value="Genomic_DNA"/>
</dbReference>
<proteinExistence type="predicted"/>
<dbReference type="InterPro" id="IPR051609">
    <property type="entry name" value="NmrA/Isoflavone_reductase-like"/>
</dbReference>
<feature type="domain" description="NmrA-like" evidence="3">
    <location>
        <begin position="4"/>
        <end position="239"/>
    </location>
</feature>
<dbReference type="Gene3D" id="3.90.25.10">
    <property type="entry name" value="UDP-galactose 4-epimerase, domain 1"/>
    <property type="match status" value="1"/>
</dbReference>
<name>A0A6A4GZQ0_9AGAR</name>
<evidence type="ECO:0000313" key="4">
    <source>
        <dbReference type="EMBL" id="KAE9390848.1"/>
    </source>
</evidence>
<dbReference type="InterPro" id="IPR036291">
    <property type="entry name" value="NAD(P)-bd_dom_sf"/>
</dbReference>
<accession>A0A6A4GZQ0</accession>
<dbReference type="SUPFAM" id="SSF51735">
    <property type="entry name" value="NAD(P)-binding Rossmann-fold domains"/>
    <property type="match status" value="1"/>
</dbReference>
<dbReference type="Pfam" id="PF05368">
    <property type="entry name" value="NmrA"/>
    <property type="match status" value="1"/>
</dbReference>
<evidence type="ECO:0000256" key="1">
    <source>
        <dbReference type="ARBA" id="ARBA00022857"/>
    </source>
</evidence>
<dbReference type="InterPro" id="IPR045312">
    <property type="entry name" value="PCBER-like"/>
</dbReference>
<evidence type="ECO:0000313" key="5">
    <source>
        <dbReference type="Proteomes" id="UP000799118"/>
    </source>
</evidence>
<keyword evidence="5" id="KW-1185">Reference proteome</keyword>
<reference evidence="4" key="1">
    <citation type="journal article" date="2019" name="Environ. Microbiol.">
        <title>Fungal ecological strategies reflected in gene transcription - a case study of two litter decomposers.</title>
        <authorList>
            <person name="Barbi F."/>
            <person name="Kohler A."/>
            <person name="Barry K."/>
            <person name="Baskaran P."/>
            <person name="Daum C."/>
            <person name="Fauchery L."/>
            <person name="Ihrmark K."/>
            <person name="Kuo A."/>
            <person name="LaButti K."/>
            <person name="Lipzen A."/>
            <person name="Morin E."/>
            <person name="Grigoriev I.V."/>
            <person name="Henrissat B."/>
            <person name="Lindahl B."/>
            <person name="Martin F."/>
        </authorList>
    </citation>
    <scope>NUCLEOTIDE SEQUENCE</scope>
    <source>
        <strain evidence="4">JB14</strain>
    </source>
</reference>
<evidence type="ECO:0000259" key="3">
    <source>
        <dbReference type="Pfam" id="PF05368"/>
    </source>
</evidence>
<dbReference type="OrthoDB" id="9974981at2759"/>
<sequence>MSLKNIIQVGATGTLGPSVLQALIASNKFNVTVGTRDASGTFPAGVKVVQIDYSSQESLVKAFSGQDAVIVTIGNHNPALLEEIQMAIVDAAVTAGVKHLIPSNFGGDLEAHRTDVLDFKIRVEEKLAKLASEGKISYTAIGTGIFFDWALMIGFLGVDLTTKKASLLNDGNFKLNVTKLSTVAQVIIKILSSPETVKNRRALVHDFYISQRELLKVAEEETGAIFEVSSMTTEELLATSLKAMGAGDPMAIYGLIKAAAWGADSPTAWGVDDDSKVLEVVPKDLREEVVVVLTQMKLR</sequence>
<organism evidence="4 5">
    <name type="scientific">Gymnopus androsaceus JB14</name>
    <dbReference type="NCBI Taxonomy" id="1447944"/>
    <lineage>
        <taxon>Eukaryota</taxon>
        <taxon>Fungi</taxon>
        <taxon>Dikarya</taxon>
        <taxon>Basidiomycota</taxon>
        <taxon>Agaricomycotina</taxon>
        <taxon>Agaricomycetes</taxon>
        <taxon>Agaricomycetidae</taxon>
        <taxon>Agaricales</taxon>
        <taxon>Marasmiineae</taxon>
        <taxon>Omphalotaceae</taxon>
        <taxon>Gymnopus</taxon>
    </lineage>
</organism>
<dbReference type="PANTHER" id="PTHR47706">
    <property type="entry name" value="NMRA-LIKE FAMILY PROTEIN"/>
    <property type="match status" value="1"/>
</dbReference>
<protein>
    <submittedName>
        <fullName evidence="4">NAD(P)-binding protein</fullName>
    </submittedName>
</protein>
<dbReference type="GO" id="GO:0016491">
    <property type="term" value="F:oxidoreductase activity"/>
    <property type="evidence" value="ECO:0007669"/>
    <property type="project" value="UniProtKB-KW"/>
</dbReference>
<keyword evidence="2" id="KW-0560">Oxidoreductase</keyword>
<evidence type="ECO:0000256" key="2">
    <source>
        <dbReference type="ARBA" id="ARBA00023002"/>
    </source>
</evidence>
<dbReference type="AlphaFoldDB" id="A0A6A4GZQ0"/>
<dbReference type="Gene3D" id="3.40.50.720">
    <property type="entry name" value="NAD(P)-binding Rossmann-like Domain"/>
    <property type="match status" value="1"/>
</dbReference>
<dbReference type="InterPro" id="IPR008030">
    <property type="entry name" value="NmrA-like"/>
</dbReference>
<dbReference type="Proteomes" id="UP000799118">
    <property type="component" value="Unassembled WGS sequence"/>
</dbReference>
<gene>
    <name evidence="4" type="ORF">BT96DRAFT_967697</name>
</gene>
<dbReference type="CDD" id="cd05259">
    <property type="entry name" value="PCBER_SDR_a"/>
    <property type="match status" value="1"/>
</dbReference>
<keyword evidence="1" id="KW-0521">NADP</keyword>
<dbReference type="PANTHER" id="PTHR47706:SF1">
    <property type="entry name" value="CIPA-LIKE, PUTATIVE (AFU_ORTHOLOGUE AFUA_1G12460)-RELATED"/>
    <property type="match status" value="1"/>
</dbReference>